<dbReference type="InterPro" id="IPR011006">
    <property type="entry name" value="CheY-like_superfamily"/>
</dbReference>
<dbReference type="Pfam" id="PF00196">
    <property type="entry name" value="GerE"/>
    <property type="match status" value="1"/>
</dbReference>
<keyword evidence="1 3" id="KW-0597">Phosphoprotein</keyword>
<reference evidence="7" key="1">
    <citation type="submission" date="2017-02" db="EMBL/GenBank/DDBJ databases">
        <authorList>
            <person name="Varghese N."/>
            <person name="Submissions S."/>
        </authorList>
    </citation>
    <scope>NUCLEOTIDE SEQUENCE [LARGE SCALE GENOMIC DNA]</scope>
    <source>
        <strain evidence="7">ATCC 700200</strain>
    </source>
</reference>
<name>A0A1T4XUC3_9BACT</name>
<dbReference type="Pfam" id="PF00072">
    <property type="entry name" value="Response_reg"/>
    <property type="match status" value="1"/>
</dbReference>
<dbReference type="PROSITE" id="PS50110">
    <property type="entry name" value="RESPONSE_REGULATORY"/>
    <property type="match status" value="1"/>
</dbReference>
<proteinExistence type="predicted"/>
<dbReference type="InterPro" id="IPR039420">
    <property type="entry name" value="WalR-like"/>
</dbReference>
<dbReference type="InterPro" id="IPR001789">
    <property type="entry name" value="Sig_transdc_resp-reg_receiver"/>
</dbReference>
<dbReference type="SMART" id="SM00421">
    <property type="entry name" value="HTH_LUXR"/>
    <property type="match status" value="1"/>
</dbReference>
<evidence type="ECO:0000256" key="2">
    <source>
        <dbReference type="ARBA" id="ARBA00023125"/>
    </source>
</evidence>
<dbReference type="SUPFAM" id="SSF52172">
    <property type="entry name" value="CheY-like"/>
    <property type="match status" value="1"/>
</dbReference>
<keyword evidence="2" id="KW-0238">DNA-binding</keyword>
<dbReference type="GO" id="GO:0000160">
    <property type="term" value="P:phosphorelay signal transduction system"/>
    <property type="evidence" value="ECO:0007669"/>
    <property type="project" value="InterPro"/>
</dbReference>
<organism evidence="6 7">
    <name type="scientific">Prosthecobacter debontii</name>
    <dbReference type="NCBI Taxonomy" id="48467"/>
    <lineage>
        <taxon>Bacteria</taxon>
        <taxon>Pseudomonadati</taxon>
        <taxon>Verrucomicrobiota</taxon>
        <taxon>Verrucomicrobiia</taxon>
        <taxon>Verrucomicrobiales</taxon>
        <taxon>Verrucomicrobiaceae</taxon>
        <taxon>Prosthecobacter</taxon>
    </lineage>
</organism>
<feature type="domain" description="HTH luxR-type" evidence="4">
    <location>
        <begin position="160"/>
        <end position="225"/>
    </location>
</feature>
<dbReference type="InterPro" id="IPR016032">
    <property type="entry name" value="Sig_transdc_resp-reg_C-effctor"/>
</dbReference>
<protein>
    <submittedName>
        <fullName evidence="6">Two component transcriptional regulator, LuxR family</fullName>
    </submittedName>
</protein>
<keyword evidence="7" id="KW-1185">Reference proteome</keyword>
<dbReference type="CDD" id="cd06170">
    <property type="entry name" value="LuxR_C_like"/>
    <property type="match status" value="1"/>
</dbReference>
<evidence type="ECO:0000256" key="3">
    <source>
        <dbReference type="PROSITE-ProRule" id="PRU00169"/>
    </source>
</evidence>
<dbReference type="RefSeq" id="WP_078813246.1">
    <property type="nucleotide sequence ID" value="NZ_FUYE01000005.1"/>
</dbReference>
<dbReference type="AlphaFoldDB" id="A0A1T4XUC3"/>
<evidence type="ECO:0000313" key="7">
    <source>
        <dbReference type="Proteomes" id="UP000190774"/>
    </source>
</evidence>
<dbReference type="PANTHER" id="PTHR43214">
    <property type="entry name" value="TWO-COMPONENT RESPONSE REGULATOR"/>
    <property type="match status" value="1"/>
</dbReference>
<evidence type="ECO:0000259" key="4">
    <source>
        <dbReference type="PROSITE" id="PS50043"/>
    </source>
</evidence>
<sequence>MATPAPESSSPSTRVLRVAVVEDDPTLRLFLEKLVTKKGNFFEFVGAWESAEAAAVTLLSERPDVIVVDLELPGVSGMELIKQLSPRLPNTAFVVLTIHDDPQKVFAALRSGANGYLLKSARPADIAAGIRQASEGGAPLSQDIARLLIQSFQEEPAKPEKKEIPGLTPRETQILELLAHGKVPKEVAYELHLSYETVRDYLKSVYQKLHVRSRTEAVIKYLEHNP</sequence>
<dbReference type="Gene3D" id="3.40.50.2300">
    <property type="match status" value="1"/>
</dbReference>
<dbReference type="STRING" id="48467.SAMN02745166_02039"/>
<dbReference type="InterPro" id="IPR058245">
    <property type="entry name" value="NreC/VraR/RcsB-like_REC"/>
</dbReference>
<dbReference type="PROSITE" id="PS50043">
    <property type="entry name" value="HTH_LUXR_2"/>
    <property type="match status" value="1"/>
</dbReference>
<dbReference type="EMBL" id="FUYE01000005">
    <property type="protein sequence ID" value="SKA93104.1"/>
    <property type="molecule type" value="Genomic_DNA"/>
</dbReference>
<dbReference type="GO" id="GO:0003677">
    <property type="term" value="F:DNA binding"/>
    <property type="evidence" value="ECO:0007669"/>
    <property type="project" value="UniProtKB-KW"/>
</dbReference>
<dbReference type="PRINTS" id="PR00038">
    <property type="entry name" value="HTHLUXR"/>
</dbReference>
<feature type="modified residue" description="4-aspartylphosphate" evidence="3">
    <location>
        <position position="69"/>
    </location>
</feature>
<evidence type="ECO:0000313" key="6">
    <source>
        <dbReference type="EMBL" id="SKA93104.1"/>
    </source>
</evidence>
<evidence type="ECO:0000259" key="5">
    <source>
        <dbReference type="PROSITE" id="PS50110"/>
    </source>
</evidence>
<feature type="domain" description="Response regulatory" evidence="5">
    <location>
        <begin position="17"/>
        <end position="134"/>
    </location>
</feature>
<dbReference type="SUPFAM" id="SSF46894">
    <property type="entry name" value="C-terminal effector domain of the bipartite response regulators"/>
    <property type="match status" value="1"/>
</dbReference>
<gene>
    <name evidence="6" type="ORF">SAMN02745166_02039</name>
</gene>
<dbReference type="Proteomes" id="UP000190774">
    <property type="component" value="Unassembled WGS sequence"/>
</dbReference>
<evidence type="ECO:0000256" key="1">
    <source>
        <dbReference type="ARBA" id="ARBA00022553"/>
    </source>
</evidence>
<accession>A0A1T4XUC3</accession>
<dbReference type="SMART" id="SM00448">
    <property type="entry name" value="REC"/>
    <property type="match status" value="1"/>
</dbReference>
<dbReference type="GO" id="GO:0006355">
    <property type="term" value="P:regulation of DNA-templated transcription"/>
    <property type="evidence" value="ECO:0007669"/>
    <property type="project" value="InterPro"/>
</dbReference>
<dbReference type="CDD" id="cd17535">
    <property type="entry name" value="REC_NarL-like"/>
    <property type="match status" value="1"/>
</dbReference>
<dbReference type="InterPro" id="IPR000792">
    <property type="entry name" value="Tscrpt_reg_LuxR_C"/>
</dbReference>
<dbReference type="OrthoDB" id="342399at2"/>